<dbReference type="InterPro" id="IPR043136">
    <property type="entry name" value="B30.2/SPRY_sf"/>
</dbReference>
<protein>
    <submittedName>
        <fullName evidence="2">Uncharacterized protein</fullName>
    </submittedName>
</protein>
<keyword evidence="3" id="KW-1185">Reference proteome</keyword>
<dbReference type="AlphaFoldDB" id="A0A8S9ZIK7"/>
<evidence type="ECO:0000313" key="2">
    <source>
        <dbReference type="EMBL" id="KAF7633136.1"/>
    </source>
</evidence>
<gene>
    <name evidence="2" type="ORF">Mgra_00007499</name>
</gene>
<accession>A0A8S9ZIK7</accession>
<reference evidence="2" key="1">
    <citation type="journal article" date="2020" name="Ecol. Evol.">
        <title>Genome structure and content of the rice root-knot nematode (Meloidogyne graminicola).</title>
        <authorList>
            <person name="Phan N.T."/>
            <person name="Danchin E.G.J."/>
            <person name="Klopp C."/>
            <person name="Perfus-Barbeoch L."/>
            <person name="Kozlowski D.K."/>
            <person name="Koutsovoulos G.D."/>
            <person name="Lopez-Roques C."/>
            <person name="Bouchez O."/>
            <person name="Zahm M."/>
            <person name="Besnard G."/>
            <person name="Bellafiore S."/>
        </authorList>
    </citation>
    <scope>NUCLEOTIDE SEQUENCE</scope>
    <source>
        <strain evidence="2">VN-18</strain>
    </source>
</reference>
<dbReference type="Proteomes" id="UP000605970">
    <property type="component" value="Unassembled WGS sequence"/>
</dbReference>
<proteinExistence type="predicted"/>
<sequence>MDRHMELEEMSRKFNGRINKLNAQMNSIEENIYFERMANTIIPNKWQLTSCCENNCVFHEDYSGLCISGKDYVKVATSPGVNSIDYYYSEDEKKSNQKGVVIHAVHSFSVMQLHQYNYSFYFEATFFKLGTKIKQLPNEVGIGFTNKQGLEVALWIDKETKFTSYTINSKFEGTNSKFEGTIKLKKVGDFCEDDIFGAGIRPLEDGRAYVYFTKNATNIGKYVLLRKIKINLFPYVSLRSCSVKETKFQATVLPLDDPPDSDFYNKADWK</sequence>
<evidence type="ECO:0000313" key="3">
    <source>
        <dbReference type="Proteomes" id="UP000605970"/>
    </source>
</evidence>
<comment type="caution">
    <text evidence="2">The sequence shown here is derived from an EMBL/GenBank/DDBJ whole genome shotgun (WGS) entry which is preliminary data.</text>
</comment>
<name>A0A8S9ZIK7_9BILA</name>
<organism evidence="2 3">
    <name type="scientific">Meloidogyne graminicola</name>
    <dbReference type="NCBI Taxonomy" id="189291"/>
    <lineage>
        <taxon>Eukaryota</taxon>
        <taxon>Metazoa</taxon>
        <taxon>Ecdysozoa</taxon>
        <taxon>Nematoda</taxon>
        <taxon>Chromadorea</taxon>
        <taxon>Rhabditida</taxon>
        <taxon>Tylenchina</taxon>
        <taxon>Tylenchomorpha</taxon>
        <taxon>Tylenchoidea</taxon>
        <taxon>Meloidogynidae</taxon>
        <taxon>Meloidogyninae</taxon>
        <taxon>Meloidogyne</taxon>
    </lineage>
</organism>
<dbReference type="Gene3D" id="2.60.120.920">
    <property type="match status" value="1"/>
</dbReference>
<keyword evidence="1" id="KW-0175">Coiled coil</keyword>
<feature type="coiled-coil region" evidence="1">
    <location>
        <begin position="4"/>
        <end position="31"/>
    </location>
</feature>
<evidence type="ECO:0000256" key="1">
    <source>
        <dbReference type="SAM" id="Coils"/>
    </source>
</evidence>
<dbReference type="EMBL" id="JABEBT010000084">
    <property type="protein sequence ID" value="KAF7633136.1"/>
    <property type="molecule type" value="Genomic_DNA"/>
</dbReference>